<evidence type="ECO:0000313" key="8">
    <source>
        <dbReference type="Proteomes" id="UP001265746"/>
    </source>
</evidence>
<keyword evidence="8" id="KW-1185">Reference proteome</keyword>
<feature type="compositionally biased region" description="Polar residues" evidence="5">
    <location>
        <begin position="476"/>
        <end position="490"/>
    </location>
</feature>
<feature type="compositionally biased region" description="Low complexity" evidence="5">
    <location>
        <begin position="56"/>
        <end position="74"/>
    </location>
</feature>
<name>A0AAD9SQ33_PHOAM</name>
<sequence length="1023" mass="110882">MTSGSPATSATASPPAADSAEDSATSTLTNTPAEPTTDGGVVPTPSTAVPQTSLISTPLTTHTSSVPHSPTAPSNPVPSTIDNSALQLSSDLPVSSSGLLQTPFASSTSISVAPDTQVTDTPSTAIPAPISGNGLSTGAVVGIAIGCAVAGLVIGLLASVFLLRRRRKPDPEPQAVESRPGGRRRDSRALKATPVEPVTAVSGLEQFLAIPKSDKELTGELQSLGYLIQQHVEDNYHLLPVGQDTDSLSQAMEDLGLDDCRSALPKPGWLAAMVVDPRTRLVALQHVIARVIFGSLLVEPMGKMSMLPPSVSSLVRSMPPCEKHMGSPEAISVALTRWRQITAFLLNPSRSERGVIVPTDTSLEPQAKQLLGEMNKFLGRFVDEKNRQHQQDHLRDVVLECTKFGYAIFSQPADFTWNFGSESGRDIMVCPGMEKIRDLFLFAFQRMGEGDCWNSIIQGTLVRVSPKMLMGRASTFPPSSNHHQPQTPRASSEHEARSEPRTSISDEAQACFNLVLILRNDTQHLISLRNDNLQSFEEVDTARPLLTQINSAITAATRSIHELGPFLERHRWPPCEPPRASIIRLKILRKRSRSLSSPVAGAGTTVEPGLSPDELFSWTLALTAQHTAVLAALDQLEKFLVYGSADISEDDRRRHDATGSWWQQRHSEFENVTLIQSILQRPRRNFRAQAGASMTTPAVDITENAHFGDAVSSSPAAAAIIPSVTEHDDGRSDTLTFSEQSIKSWPGEIMNGLTARPRARNEGSPQAHSRLTYKPLDLRITDLGAPVFSESGPPVAVQTERCSGPPIHLGSEQRKEAEQDTQGTEVPLASSMVMPELPLSRFNSSARRPRITTTPLPPLVGLQTLIPDTSQRARSATLDPYQVGHAVSPLSPSSPLLSPPGLSRHSSRVSLPSPVQPSPADTPFTPLNQRVANMFEQKTLPSKTIQPVIHELDHMITSPVYSMQPVFEMDVSPVGNSHHTQSPATQEEEKHWPYLAYMARKQAVAMSRWSVRRSQSTKSKGGE</sequence>
<feature type="compositionally biased region" description="Basic and acidic residues" evidence="5">
    <location>
        <begin position="491"/>
        <end position="500"/>
    </location>
</feature>
<dbReference type="Proteomes" id="UP001265746">
    <property type="component" value="Unassembled WGS sequence"/>
</dbReference>
<protein>
    <submittedName>
        <fullName evidence="7">Uncharacterized protein</fullName>
    </submittedName>
</protein>
<feature type="compositionally biased region" description="Low complexity" evidence="5">
    <location>
        <begin position="1"/>
        <end position="27"/>
    </location>
</feature>
<gene>
    <name evidence="7" type="ORF">N8I77_000488</name>
</gene>
<keyword evidence="3 6" id="KW-1133">Transmembrane helix</keyword>
<comment type="caution">
    <text evidence="7">The sequence shown here is derived from an EMBL/GenBank/DDBJ whole genome shotgun (WGS) entry which is preliminary data.</text>
</comment>
<evidence type="ECO:0000256" key="6">
    <source>
        <dbReference type="SAM" id="Phobius"/>
    </source>
</evidence>
<evidence type="ECO:0000256" key="5">
    <source>
        <dbReference type="SAM" id="MobiDB-lite"/>
    </source>
</evidence>
<feature type="transmembrane region" description="Helical" evidence="6">
    <location>
        <begin position="139"/>
        <end position="163"/>
    </location>
</feature>
<evidence type="ECO:0000313" key="7">
    <source>
        <dbReference type="EMBL" id="KAK2613582.1"/>
    </source>
</evidence>
<dbReference type="CDD" id="cd21699">
    <property type="entry name" value="JMTM_APP_like"/>
    <property type="match status" value="1"/>
</dbReference>
<accession>A0AAD9SQ33</accession>
<dbReference type="GO" id="GO:0016020">
    <property type="term" value="C:membrane"/>
    <property type="evidence" value="ECO:0007669"/>
    <property type="project" value="UniProtKB-SubCell"/>
</dbReference>
<keyword evidence="2 6" id="KW-0812">Transmembrane</keyword>
<dbReference type="GO" id="GO:0071944">
    <property type="term" value="C:cell periphery"/>
    <property type="evidence" value="ECO:0007669"/>
    <property type="project" value="UniProtKB-ARBA"/>
</dbReference>
<feature type="compositionally biased region" description="Low complexity" evidence="5">
    <location>
        <begin position="888"/>
        <end position="904"/>
    </location>
</feature>
<dbReference type="InterPro" id="IPR051694">
    <property type="entry name" value="Immunoregulatory_rcpt-like"/>
</dbReference>
<feature type="region of interest" description="Disordered" evidence="5">
    <location>
        <begin position="168"/>
        <end position="192"/>
    </location>
</feature>
<proteinExistence type="predicted"/>
<evidence type="ECO:0000256" key="1">
    <source>
        <dbReference type="ARBA" id="ARBA00004167"/>
    </source>
</evidence>
<feature type="region of interest" description="Disordered" evidence="5">
    <location>
        <begin position="472"/>
        <end position="503"/>
    </location>
</feature>
<feature type="region of interest" description="Disordered" evidence="5">
    <location>
        <begin position="1"/>
        <end position="83"/>
    </location>
</feature>
<keyword evidence="4 6" id="KW-0472">Membrane</keyword>
<comment type="subcellular location">
    <subcellularLocation>
        <location evidence="1">Membrane</location>
        <topology evidence="1">Single-pass membrane protein</topology>
    </subcellularLocation>
</comment>
<dbReference type="AlphaFoldDB" id="A0AAD9SQ33"/>
<organism evidence="7 8">
    <name type="scientific">Phomopsis amygdali</name>
    <name type="common">Fusicoccum amygdali</name>
    <dbReference type="NCBI Taxonomy" id="1214568"/>
    <lineage>
        <taxon>Eukaryota</taxon>
        <taxon>Fungi</taxon>
        <taxon>Dikarya</taxon>
        <taxon>Ascomycota</taxon>
        <taxon>Pezizomycotina</taxon>
        <taxon>Sordariomycetes</taxon>
        <taxon>Sordariomycetidae</taxon>
        <taxon>Diaporthales</taxon>
        <taxon>Diaporthaceae</taxon>
        <taxon>Diaporthe</taxon>
    </lineage>
</organism>
<evidence type="ECO:0000256" key="4">
    <source>
        <dbReference type="ARBA" id="ARBA00023136"/>
    </source>
</evidence>
<evidence type="ECO:0000256" key="3">
    <source>
        <dbReference type="ARBA" id="ARBA00022989"/>
    </source>
</evidence>
<dbReference type="PANTHER" id="PTHR15549">
    <property type="entry name" value="PAIRED IMMUNOGLOBULIN-LIKE TYPE 2 RECEPTOR"/>
    <property type="match status" value="1"/>
</dbReference>
<reference evidence="7" key="1">
    <citation type="submission" date="2023-06" db="EMBL/GenBank/DDBJ databases">
        <authorList>
            <person name="Noh H."/>
        </authorList>
    </citation>
    <scope>NUCLEOTIDE SEQUENCE</scope>
    <source>
        <strain evidence="7">DUCC20226</strain>
    </source>
</reference>
<feature type="region of interest" description="Disordered" evidence="5">
    <location>
        <begin position="884"/>
        <end position="922"/>
    </location>
</feature>
<evidence type="ECO:0000256" key="2">
    <source>
        <dbReference type="ARBA" id="ARBA00022692"/>
    </source>
</evidence>
<feature type="compositionally biased region" description="Polar residues" evidence="5">
    <location>
        <begin position="44"/>
        <end position="55"/>
    </location>
</feature>
<dbReference type="EMBL" id="JAUJFL010000001">
    <property type="protein sequence ID" value="KAK2613582.1"/>
    <property type="molecule type" value="Genomic_DNA"/>
</dbReference>
<feature type="region of interest" description="Disordered" evidence="5">
    <location>
        <begin position="784"/>
        <end position="832"/>
    </location>
</feature>